<proteinExistence type="predicted"/>
<organism evidence="1 2">
    <name type="scientific">Legionella lytica</name>
    <dbReference type="NCBI Taxonomy" id="96232"/>
    <lineage>
        <taxon>Bacteria</taxon>
        <taxon>Pseudomonadati</taxon>
        <taxon>Pseudomonadota</taxon>
        <taxon>Gammaproteobacteria</taxon>
        <taxon>Legionellales</taxon>
        <taxon>Legionellaceae</taxon>
        <taxon>Legionella</taxon>
    </lineage>
</organism>
<dbReference type="EMBL" id="JBGORX010000005">
    <property type="protein sequence ID" value="MFJ1269344.1"/>
    <property type="molecule type" value="Genomic_DNA"/>
</dbReference>
<keyword evidence="2" id="KW-1185">Reference proteome</keyword>
<accession>A0ABW8D9F3</accession>
<dbReference type="Proteomes" id="UP001615550">
    <property type="component" value="Unassembled WGS sequence"/>
</dbReference>
<comment type="caution">
    <text evidence="1">The sequence shown here is derived from an EMBL/GenBank/DDBJ whole genome shotgun (WGS) entry which is preliminary data.</text>
</comment>
<reference evidence="1 2" key="1">
    <citation type="submission" date="2024-08" db="EMBL/GenBank/DDBJ databases">
        <title>Draft Genome Sequence of Legionella lytica strain DSB2004, Isolated From a Fire Sprinkler System.</title>
        <authorList>
            <person name="Everhart A.D."/>
            <person name="Kidane D.T."/>
            <person name="Farone A.L."/>
            <person name="Farone M.B."/>
        </authorList>
    </citation>
    <scope>NUCLEOTIDE SEQUENCE [LARGE SCALE GENOMIC DNA]</scope>
    <source>
        <strain evidence="1 2">DSB2004</strain>
    </source>
</reference>
<dbReference type="RefSeq" id="WP_400188167.1">
    <property type="nucleotide sequence ID" value="NZ_JBGORX010000005.1"/>
</dbReference>
<evidence type="ECO:0000313" key="2">
    <source>
        <dbReference type="Proteomes" id="UP001615550"/>
    </source>
</evidence>
<name>A0ABW8D9F3_9GAMM</name>
<protein>
    <submittedName>
        <fullName evidence="1">Uncharacterized protein</fullName>
    </submittedName>
</protein>
<sequence length="1161" mass="131651">MSISQLLEALIRIRKQIGTCPIPPQSMPVPRQHSIQEKFAAKCDLALTELTKLEESILIEYGAQGAEFLQITLHELNFPKVLQEQLNSDVKFILPCSLSGKLLPLCEMAYQNEQNGLAIDHADKLAKIFEKYQDVFDYLIKFKTQNTFEHFFHDACLFELPDVETCNFDVWKKLANTHLANPSFRALLPHATEIEVFCATGNRQKNIQTNTQAVEDKIKEIAKTSKTYKVLKTNPSPTQQATRDEELANLSMKSMQLSHELAQLCKGMSLMHCNMTILDAFYKEYQRECKDHQTLVKYGISKASIREFNQLIPRNDDVLIPNLFIKIADEGYENYYLKKLDVMDKEGAALAACLGKITHCCQYIGGAGSSCAVDGISSPHSGFYVLCRGNPNAPALSDEIIAQSWTWRSKDNALVFDSIEVNKNEPYCPIMPFFNQLTKELITQGHTHKVVCGSGSGIARYQGVIDNSASIEKCVDYTGYSDASTQRVLADVNKPFLFCKSEYQTKSLIIELLTSGTPFNENRMLHDFIYYLLCNKKNLLEFTYALLTESLRDKKAELDALIITVLSTSDFLNNISNIQWLWSTLPEKHILIFEAIKNNLPNIIKSSHDFCALFPIVSVEQQNELFNLVKKNLREMIKGDKYACAEVLTLLSKEQRAELFDLLKNDLSNLITDSYELDMLFRCLIPAQRIEVWHIMKDKLSSVLNAQGLVNALNEFSPGEIALLDKIIKEILPEIIKTRKEFNSILDLPPEKSSVVLESIKSSFPYIIKNGEQLGAVIKLLPKRHTEILEIMSASLRDLIGHCDEFIEIFKELADDNRLVFFRSLKKGVPFLINNMDDFEAMQASLSLILNEPRKTLLEVMGTHLHRTIRTHDDFIKMLTYLSPEQYDALCEQMQDSLDRIVHTTEELRAVLHHFTPVQILNICTNIQFRQPELIKTIDDFALFLTRVPQGEIYTAYKKIKFSLYGLLNSSNDLATILQPLPLASIKEICRDLGRDIPYLIQNGKDVLCVFQPLAPEQINVVGTLIKEHLLKIINNSNQFSVMITSLKPNQIIAVCGVMEKNMPRIINNKEDLIKILKPLAPEQINALCIAQKDRLLKLVKAQAILGIIRANISEEQAKALIRLVDFSSSAHNSTNNQYSFFSSGVCEMDSTSCSEASFKL</sequence>
<evidence type="ECO:0000313" key="1">
    <source>
        <dbReference type="EMBL" id="MFJ1269344.1"/>
    </source>
</evidence>
<gene>
    <name evidence="1" type="ORF">ACD661_12320</name>
</gene>